<name>A0A067SBK5_GALM3</name>
<dbReference type="GO" id="GO:0005524">
    <property type="term" value="F:ATP binding"/>
    <property type="evidence" value="ECO:0007669"/>
    <property type="project" value="InterPro"/>
</dbReference>
<evidence type="ECO:0000256" key="3">
    <source>
        <dbReference type="ARBA" id="ARBA00022777"/>
    </source>
</evidence>
<gene>
    <name evidence="6" type="ORF">GALMADRAFT_1330174</name>
</gene>
<dbReference type="InterPro" id="IPR011009">
    <property type="entry name" value="Kinase-like_dom_sf"/>
</dbReference>
<proteinExistence type="predicted"/>
<keyword evidence="2" id="KW-0808">Transferase</keyword>
<dbReference type="HOGENOM" id="CLU_302285_0_0_1"/>
<dbReference type="PANTHER" id="PTHR46177">
    <property type="entry name" value="INTEGRASE CATALYTIC DOMAIN-CONTAINING PROTEIN"/>
    <property type="match status" value="1"/>
</dbReference>
<keyword evidence="1" id="KW-0723">Serine/threonine-protein kinase</keyword>
<evidence type="ECO:0000313" key="7">
    <source>
        <dbReference type="Proteomes" id="UP000027222"/>
    </source>
</evidence>
<dbReference type="SUPFAM" id="SSF56112">
    <property type="entry name" value="Protein kinase-like (PK-like)"/>
    <property type="match status" value="1"/>
</dbReference>
<evidence type="ECO:0000256" key="1">
    <source>
        <dbReference type="ARBA" id="ARBA00022527"/>
    </source>
</evidence>
<evidence type="ECO:0000256" key="2">
    <source>
        <dbReference type="ARBA" id="ARBA00022679"/>
    </source>
</evidence>
<dbReference type="InterPro" id="IPR058913">
    <property type="entry name" value="Integrase_dom_put"/>
</dbReference>
<dbReference type="GO" id="GO:0004674">
    <property type="term" value="F:protein serine/threonine kinase activity"/>
    <property type="evidence" value="ECO:0007669"/>
    <property type="project" value="UniProtKB-KW"/>
</dbReference>
<feature type="region of interest" description="Disordered" evidence="4">
    <location>
        <begin position="448"/>
        <end position="467"/>
    </location>
</feature>
<feature type="compositionally biased region" description="Polar residues" evidence="4">
    <location>
        <begin position="713"/>
        <end position="726"/>
    </location>
</feature>
<evidence type="ECO:0000313" key="6">
    <source>
        <dbReference type="EMBL" id="KDR65144.1"/>
    </source>
</evidence>
<dbReference type="Pfam" id="PF02816">
    <property type="entry name" value="Alpha_kinase"/>
    <property type="match status" value="1"/>
</dbReference>
<feature type="region of interest" description="Disordered" evidence="4">
    <location>
        <begin position="713"/>
        <end position="786"/>
    </location>
</feature>
<dbReference type="PANTHER" id="PTHR46177:SF1">
    <property type="entry name" value="INTEGRASE CATALYTIC DOMAIN-CONTAINING PROTEIN"/>
    <property type="match status" value="1"/>
</dbReference>
<dbReference type="Proteomes" id="UP000027222">
    <property type="component" value="Unassembled WGS sequence"/>
</dbReference>
<dbReference type="InterPro" id="IPR004166">
    <property type="entry name" value="a-kinase_dom"/>
</dbReference>
<dbReference type="SMART" id="SM00811">
    <property type="entry name" value="Alpha_kinase"/>
    <property type="match status" value="1"/>
</dbReference>
<feature type="domain" description="Alpha-type protein kinase" evidence="5">
    <location>
        <begin position="852"/>
        <end position="1125"/>
    </location>
</feature>
<evidence type="ECO:0000259" key="5">
    <source>
        <dbReference type="PROSITE" id="PS51158"/>
    </source>
</evidence>
<protein>
    <recommendedName>
        <fullName evidence="5">Alpha-type protein kinase domain-containing protein</fullName>
    </recommendedName>
</protein>
<reference evidence="7" key="1">
    <citation type="journal article" date="2014" name="Proc. Natl. Acad. Sci. U.S.A.">
        <title>Extensive sampling of basidiomycete genomes demonstrates inadequacy of the white-rot/brown-rot paradigm for wood decay fungi.</title>
        <authorList>
            <person name="Riley R."/>
            <person name="Salamov A.A."/>
            <person name="Brown D.W."/>
            <person name="Nagy L.G."/>
            <person name="Floudas D."/>
            <person name="Held B.W."/>
            <person name="Levasseur A."/>
            <person name="Lombard V."/>
            <person name="Morin E."/>
            <person name="Otillar R."/>
            <person name="Lindquist E.A."/>
            <person name="Sun H."/>
            <person name="LaButti K.M."/>
            <person name="Schmutz J."/>
            <person name="Jabbour D."/>
            <person name="Luo H."/>
            <person name="Baker S.E."/>
            <person name="Pisabarro A.G."/>
            <person name="Walton J.D."/>
            <person name="Blanchette R.A."/>
            <person name="Henrissat B."/>
            <person name="Martin F."/>
            <person name="Cullen D."/>
            <person name="Hibbett D.S."/>
            <person name="Grigoriev I.V."/>
        </authorList>
    </citation>
    <scope>NUCLEOTIDE SEQUENCE [LARGE SCALE GENOMIC DNA]</scope>
    <source>
        <strain evidence="7">CBS 339.88</strain>
    </source>
</reference>
<accession>A0A067SBK5</accession>
<keyword evidence="3" id="KW-0418">Kinase</keyword>
<dbReference type="EMBL" id="KL142500">
    <property type="protein sequence ID" value="KDR65144.1"/>
    <property type="molecule type" value="Genomic_DNA"/>
</dbReference>
<evidence type="ECO:0000256" key="4">
    <source>
        <dbReference type="SAM" id="MobiDB-lite"/>
    </source>
</evidence>
<sequence>MGARQLVTILRQEYRIKAAEKMVLAYLNSTEREAVESRKQKRFRRKRFWAAGVNDLWTCDQHDKWKRFGLWLHLGLDPYPGQLQWLKVWWSNRNPQLIGSYYLEAARKRNGVPLVTQSDRGWEMYVVANIHTNIRHALDASLSDTLQHRWCFNKSNVKPEILWMLLRRNFTPGFENIFDHGVNNGWYDINDPVEKLVFRWLAVPWIQAELDAWMRRFNGSPRRADKHKVLPKGIPDLIASKPHLYHSTDYKIDVSPELFDTMEERWAPRNLPVFQLVPPPFEEQANALYTGLGRPAVSSSTFWDVYKQLLSAFRALPMTPLLDKVVLAAAVEVQEEEVPLLPGLRDLRYGNDEIGDLGYVYYGGLNQPPALAPSTDSDEEDVPDDLRDYVDFTADNTKAIRCGRTDCTVKFYPAATEFHYLHSNDPLVPGRAVCTPCYQFYLTKKTTRRRPPAQPLPPPSSSTMSELQIHEQQVQKRIVKAQKNAGAASIQHIGTPVFAAGTALQTQSTQASRPSGPMIQLPGLFSPSAPSFHSQSVRLTPGYNVNHIGYQATRAKMASNAYAGNSGQIILVEVRAVCLPEGKVKPMLIGDLLVVVPNIPVHIGAIDLKSVLYQEILPQWLRYAEQYPLDIMDIIMRNKDWVEIHPKDPDRDAILSPSFFKSAKNASQTIFKGGKSLVYFHIPNKVYGRYEAWLEERDYQNLFSNGMVDQYTVTSESREPAQTATSLKGKKRTHTKAKPKPLPKPETRPSSTQDSERQHKPTPTVINLTSQPNSPTSSPPAKRTRTKTGFKSFHLNQLDTSPDKAALDSALRAQKHASPQDVQFLTNGLSIVNQTSYIDVLVYDVKFALSFDELLTALDWRSHFDFEHYQDIRLFLDMSATGSLKKGAFKMAYFGKSSQPLFSGDLNICAKQSFYTKTKTVTRRDGSSVKIRQDIPYDGIKQAQDLIMEVTCLNWAHALLEMVYAFVKRWMDKRPAGKYTEIKIPEMRFVKAGLAIEQVNEGERRCFLLEEKIPESEGSFRKYLNNTSAVPCRFVAEDDNDRAEFLAFAQHVQYFKTKKRAYVADFQGGDTLLTDPQILTTSGLNHKFRELGYIFSEGNVPETFKSFETDHVCNHFCRTFGLPIDYEWDATI</sequence>
<dbReference type="STRING" id="685588.A0A067SBK5"/>
<dbReference type="PROSITE" id="PS51158">
    <property type="entry name" value="ALPHA_KINASE"/>
    <property type="match status" value="1"/>
</dbReference>
<keyword evidence="7" id="KW-1185">Reference proteome</keyword>
<organism evidence="6 7">
    <name type="scientific">Galerina marginata (strain CBS 339.88)</name>
    <dbReference type="NCBI Taxonomy" id="685588"/>
    <lineage>
        <taxon>Eukaryota</taxon>
        <taxon>Fungi</taxon>
        <taxon>Dikarya</taxon>
        <taxon>Basidiomycota</taxon>
        <taxon>Agaricomycotina</taxon>
        <taxon>Agaricomycetes</taxon>
        <taxon>Agaricomycetidae</taxon>
        <taxon>Agaricales</taxon>
        <taxon>Agaricineae</taxon>
        <taxon>Strophariaceae</taxon>
        <taxon>Galerina</taxon>
    </lineage>
</organism>
<feature type="compositionally biased region" description="Basic residues" evidence="4">
    <location>
        <begin position="728"/>
        <end position="741"/>
    </location>
</feature>
<feature type="compositionally biased region" description="Low complexity" evidence="4">
    <location>
        <begin position="769"/>
        <end position="780"/>
    </location>
</feature>
<dbReference type="Pfam" id="PF24764">
    <property type="entry name" value="rva_4"/>
    <property type="match status" value="1"/>
</dbReference>
<dbReference type="OrthoDB" id="2658733at2759"/>
<dbReference type="Gene3D" id="3.20.200.10">
    <property type="entry name" value="MHCK/EF2 kinase"/>
    <property type="match status" value="1"/>
</dbReference>
<dbReference type="AlphaFoldDB" id="A0A067SBK5"/>